<proteinExistence type="predicted"/>
<dbReference type="Pfam" id="PF05795">
    <property type="entry name" value="Plasmodium_Vir"/>
    <property type="match status" value="1"/>
</dbReference>
<evidence type="ECO:0000313" key="2">
    <source>
        <dbReference type="EMBL" id="SBT73886.1"/>
    </source>
</evidence>
<name>A0A1C3KJ71_PLAOA</name>
<feature type="transmembrane region" description="Helical" evidence="1">
    <location>
        <begin position="229"/>
        <end position="247"/>
    </location>
</feature>
<dbReference type="VEuPathDB" id="PlasmoDB:PocGH01_00037600"/>
<keyword evidence="1" id="KW-0472">Membrane</keyword>
<sequence length="301" mass="35250">MSKYLLTFSDLPSSDFENILKEAIDLNYLENNALNEKDKRKIDDWIAHFIVTLGIHYGDLSTQNENVCGKRCRDLNYVVNYVKNEMSKLDKSWGSPAKFTDDLISKISINFPPKGSLDFSRKKNFITDDIDTKKKLDDYCEHRDYIMEKIIKDKNINTCSIFVNYINEKKEYFLDKGMKCKGSDDNDIPCHINDDCSMQNIDKTFPTINCDIYIEPPYMALKFLMLKNIYSTVLTLFGISLFAFFSYKFTPLRSFLLNRNKNKHTDYNEYADMDTLEYTTNSPFENFMKRSVKLAYQSVAE</sequence>
<evidence type="ECO:0000256" key="1">
    <source>
        <dbReference type="SAM" id="Phobius"/>
    </source>
</evidence>
<accession>A0A1C3KJ71</accession>
<evidence type="ECO:0008006" key="4">
    <source>
        <dbReference type="Google" id="ProtNLM"/>
    </source>
</evidence>
<dbReference type="Proteomes" id="UP000243200">
    <property type="component" value="Unassembled WGS sequence"/>
</dbReference>
<dbReference type="AlphaFoldDB" id="A0A1C3KJ71"/>
<dbReference type="EMBL" id="FLRJ01000544">
    <property type="protein sequence ID" value="SBT73886.1"/>
    <property type="molecule type" value="Genomic_DNA"/>
</dbReference>
<organism evidence="2 3">
    <name type="scientific">Plasmodium ovale</name>
    <name type="common">malaria parasite P. ovale</name>
    <dbReference type="NCBI Taxonomy" id="36330"/>
    <lineage>
        <taxon>Eukaryota</taxon>
        <taxon>Sar</taxon>
        <taxon>Alveolata</taxon>
        <taxon>Apicomplexa</taxon>
        <taxon>Aconoidasida</taxon>
        <taxon>Haemosporida</taxon>
        <taxon>Plasmodiidae</taxon>
        <taxon>Plasmodium</taxon>
        <taxon>Plasmodium (Plasmodium)</taxon>
    </lineage>
</organism>
<reference evidence="2 3" key="1">
    <citation type="submission" date="2016-06" db="EMBL/GenBank/DDBJ databases">
        <authorList>
            <consortium name="Pathogen Informatics"/>
        </authorList>
    </citation>
    <scope>NUCLEOTIDE SEQUENCE [LARGE SCALE GENOMIC DNA]</scope>
</reference>
<dbReference type="VEuPathDB" id="PlasmoDB:POWCR01_000146000"/>
<protein>
    <recommendedName>
        <fullName evidence="4">PIR protein</fullName>
    </recommendedName>
</protein>
<gene>
    <name evidence="2" type="primary">PowCR01_000146000</name>
    <name evidence="2" type="ORF">POWCR01_000146000</name>
</gene>
<evidence type="ECO:0000313" key="3">
    <source>
        <dbReference type="Proteomes" id="UP000243200"/>
    </source>
</evidence>
<dbReference type="InterPro" id="IPR008780">
    <property type="entry name" value="Plasmodium_Vir"/>
</dbReference>
<keyword evidence="1" id="KW-0812">Transmembrane</keyword>
<keyword evidence="1" id="KW-1133">Transmembrane helix</keyword>